<feature type="domain" description="Glycosyltransferase 2-like" evidence="3">
    <location>
        <begin position="7"/>
        <end position="132"/>
    </location>
</feature>
<dbReference type="STRING" id="1121442.SAMN02745702_02733"/>
<evidence type="ECO:0000313" key="5">
    <source>
        <dbReference type="Proteomes" id="UP000189733"/>
    </source>
</evidence>
<gene>
    <name evidence="4" type="ORF">SAMN02745702_02733</name>
</gene>
<organism evidence="4 5">
    <name type="scientific">Desulfobaculum bizertense DSM 18034</name>
    <dbReference type="NCBI Taxonomy" id="1121442"/>
    <lineage>
        <taxon>Bacteria</taxon>
        <taxon>Pseudomonadati</taxon>
        <taxon>Thermodesulfobacteriota</taxon>
        <taxon>Desulfovibrionia</taxon>
        <taxon>Desulfovibrionales</taxon>
        <taxon>Desulfovibrionaceae</taxon>
        <taxon>Desulfobaculum</taxon>
    </lineage>
</organism>
<dbReference type="AlphaFoldDB" id="A0A1T4WXP6"/>
<dbReference type="CDD" id="cd00761">
    <property type="entry name" value="Glyco_tranf_GTA_type"/>
    <property type="match status" value="1"/>
</dbReference>
<evidence type="ECO:0000256" key="2">
    <source>
        <dbReference type="ARBA" id="ARBA00022679"/>
    </source>
</evidence>
<reference evidence="4 5" key="1">
    <citation type="submission" date="2017-02" db="EMBL/GenBank/DDBJ databases">
        <authorList>
            <person name="Peterson S.W."/>
        </authorList>
    </citation>
    <scope>NUCLEOTIDE SEQUENCE [LARGE SCALE GENOMIC DNA]</scope>
    <source>
        <strain evidence="4 5">DSM 18034</strain>
    </source>
</reference>
<dbReference type="OrthoDB" id="5379872at2"/>
<dbReference type="Gene3D" id="3.90.550.10">
    <property type="entry name" value="Spore Coat Polysaccharide Biosynthesis Protein SpsA, Chain A"/>
    <property type="match status" value="1"/>
</dbReference>
<name>A0A1T4WXP6_9BACT</name>
<dbReference type="Proteomes" id="UP000189733">
    <property type="component" value="Unassembled WGS sequence"/>
</dbReference>
<dbReference type="GO" id="GO:0016758">
    <property type="term" value="F:hexosyltransferase activity"/>
    <property type="evidence" value="ECO:0007669"/>
    <property type="project" value="UniProtKB-ARBA"/>
</dbReference>
<dbReference type="RefSeq" id="WP_078685995.1">
    <property type="nucleotide sequence ID" value="NZ_FUYA01000011.1"/>
</dbReference>
<dbReference type="InterPro" id="IPR029044">
    <property type="entry name" value="Nucleotide-diphossugar_trans"/>
</dbReference>
<proteinExistence type="predicted"/>
<dbReference type="EMBL" id="FUYA01000011">
    <property type="protein sequence ID" value="SKA81638.1"/>
    <property type="molecule type" value="Genomic_DNA"/>
</dbReference>
<dbReference type="PANTHER" id="PTHR22916">
    <property type="entry name" value="GLYCOSYLTRANSFERASE"/>
    <property type="match status" value="1"/>
</dbReference>
<dbReference type="SUPFAM" id="SSF53448">
    <property type="entry name" value="Nucleotide-diphospho-sugar transferases"/>
    <property type="match status" value="1"/>
</dbReference>
<evidence type="ECO:0000313" key="4">
    <source>
        <dbReference type="EMBL" id="SKA81638.1"/>
    </source>
</evidence>
<keyword evidence="5" id="KW-1185">Reference proteome</keyword>
<protein>
    <submittedName>
        <fullName evidence="4">Glycosyltransferase involved in cell wall bisynthesis</fullName>
    </submittedName>
</protein>
<keyword evidence="2 4" id="KW-0808">Transferase</keyword>
<dbReference type="InterPro" id="IPR001173">
    <property type="entry name" value="Glyco_trans_2-like"/>
</dbReference>
<dbReference type="Pfam" id="PF00535">
    <property type="entry name" value="Glycos_transf_2"/>
    <property type="match status" value="1"/>
</dbReference>
<keyword evidence="1" id="KW-0328">Glycosyltransferase</keyword>
<evidence type="ECO:0000256" key="1">
    <source>
        <dbReference type="ARBA" id="ARBA00022676"/>
    </source>
</evidence>
<sequence>MRPKLTFAIPAYNMERWLPVAVESCLSQTESDIEVLIVDDGSKDMTSVIADRFAEKDSRVRVIHQENQGLAAARRVGQDNATGEFILWLDADDFVDETCAEKMVGLAYQDNVDMVCGNAIVFSDTTFNTREYFYKPEAHRTSFANPDYWKSKVVWRWIFNVDFIRKIDLPHPNYKLGQDVCTMYEALTKVGSFSQCPDFIYYFRQDHKHPGSGISREVEHQLGHFRFVKETLVREKQIKPLVKYLNENYCRDIFKLAPRLVGENAAWRERALEISLEIFEGLDPQWFRKDFLAPELKAREEFLPLIDALIQQNLDAVERALAPLQNKSAKKRSVDKDSPFHVWRRRLKAYFKPHSRQALHVLKKYESAAQQMH</sequence>
<dbReference type="PANTHER" id="PTHR22916:SF51">
    <property type="entry name" value="GLYCOSYLTRANSFERASE EPSH-RELATED"/>
    <property type="match status" value="1"/>
</dbReference>
<evidence type="ECO:0000259" key="3">
    <source>
        <dbReference type="Pfam" id="PF00535"/>
    </source>
</evidence>
<accession>A0A1T4WXP6</accession>